<evidence type="ECO:0000313" key="3">
    <source>
        <dbReference type="Proteomes" id="UP000504637"/>
    </source>
</evidence>
<name>A0A6J3MBF5_9PEZI</name>
<feature type="coiled-coil region" evidence="1">
    <location>
        <begin position="11"/>
        <end position="73"/>
    </location>
</feature>
<feature type="compositionally biased region" description="Low complexity" evidence="2">
    <location>
        <begin position="346"/>
        <end position="367"/>
    </location>
</feature>
<sequence length="435" mass="48027">MGNSASKKALLEAAERRALAVQSDLAARERDLARVEKNLETSNSEKHNASSEAAKLRKLVQDLDVQYAAVDEERKREIERLHAQVRQKGSETIAQQQVSKLRTSERDDARHALRKAEEKSAKLADEQQALIQPLKNRIEELEAAAQASATDSHDRQGEIQAARAAHTLELEAVQSRLNEQEAAYLEQLAASRGEIEKLRTAHLQQLEAKDKDLESLKSAHAQQLEATQREAKAAALVHAAKTENQNGLQSLVDSLRQSNRELAEKLAVAEAAVAAKNVKTNAANELNLVRTSTNASTNAKQFSASRALAMRIWKLAKSENAVLVASSPRLTHQSSMLSVRDFMEPATPTPALTTASTPSSSPERASPLATSVAGEKDFSKPVRFSLYPRIGKDLRIEVGDNEEEVMVEIREWHRGVRSFKVSYIHQAALKIVREQ</sequence>
<reference evidence="4" key="1">
    <citation type="submission" date="2020-01" db="EMBL/GenBank/DDBJ databases">
        <authorList>
            <consortium name="DOE Joint Genome Institute"/>
            <person name="Haridas S."/>
            <person name="Albert R."/>
            <person name="Binder M."/>
            <person name="Bloem J."/>
            <person name="Labutti K."/>
            <person name="Salamov A."/>
            <person name="Andreopoulos B."/>
            <person name="Baker S.E."/>
            <person name="Barry K."/>
            <person name="Bills G."/>
            <person name="Bluhm B.H."/>
            <person name="Cannon C."/>
            <person name="Castanera R."/>
            <person name="Culley D.E."/>
            <person name="Daum C."/>
            <person name="Ezra D."/>
            <person name="Gonzalez J.B."/>
            <person name="Henrissat B."/>
            <person name="Kuo A."/>
            <person name="Liang C."/>
            <person name="Lipzen A."/>
            <person name="Lutzoni F."/>
            <person name="Magnuson J."/>
            <person name="Mondo S."/>
            <person name="Nolan M."/>
            <person name="Ohm R."/>
            <person name="Pangilinan J."/>
            <person name="Park H.-J."/>
            <person name="Ramirez L."/>
            <person name="Alfaro M."/>
            <person name="Sun H."/>
            <person name="Tritt A."/>
            <person name="Yoshinaga Y."/>
            <person name="Zwiers L.-H."/>
            <person name="Turgeon B.G."/>
            <person name="Goodwin S.B."/>
            <person name="Spatafora J.W."/>
            <person name="Crous P.W."/>
            <person name="Grigoriev I.V."/>
        </authorList>
    </citation>
    <scope>NUCLEOTIDE SEQUENCE</scope>
    <source>
        <strain evidence="4">CBS 342.82</strain>
    </source>
</reference>
<feature type="region of interest" description="Disordered" evidence="2">
    <location>
        <begin position="346"/>
        <end position="372"/>
    </location>
</feature>
<reference evidence="4" key="3">
    <citation type="submission" date="2025-08" db="UniProtKB">
        <authorList>
            <consortium name="RefSeq"/>
        </authorList>
    </citation>
    <scope>IDENTIFICATION</scope>
    <source>
        <strain evidence="4">CBS 342.82</strain>
    </source>
</reference>
<dbReference type="AlphaFoldDB" id="A0A6J3MBF5"/>
<reference evidence="4" key="2">
    <citation type="submission" date="2020-04" db="EMBL/GenBank/DDBJ databases">
        <authorList>
            <consortium name="NCBI Genome Project"/>
        </authorList>
    </citation>
    <scope>NUCLEOTIDE SEQUENCE</scope>
    <source>
        <strain evidence="4">CBS 342.82</strain>
    </source>
</reference>
<protein>
    <submittedName>
        <fullName evidence="4">Uncharacterized protein</fullName>
    </submittedName>
</protein>
<gene>
    <name evidence="4" type="ORF">K489DRAFT_145849</name>
</gene>
<feature type="region of interest" description="Disordered" evidence="2">
    <location>
        <begin position="87"/>
        <end position="126"/>
    </location>
</feature>
<evidence type="ECO:0000256" key="1">
    <source>
        <dbReference type="SAM" id="Coils"/>
    </source>
</evidence>
<organism evidence="4">
    <name type="scientific">Dissoconium aciculare CBS 342.82</name>
    <dbReference type="NCBI Taxonomy" id="1314786"/>
    <lineage>
        <taxon>Eukaryota</taxon>
        <taxon>Fungi</taxon>
        <taxon>Dikarya</taxon>
        <taxon>Ascomycota</taxon>
        <taxon>Pezizomycotina</taxon>
        <taxon>Dothideomycetes</taxon>
        <taxon>Dothideomycetidae</taxon>
        <taxon>Mycosphaerellales</taxon>
        <taxon>Dissoconiaceae</taxon>
        <taxon>Dissoconium</taxon>
    </lineage>
</organism>
<keyword evidence="1" id="KW-0175">Coiled coil</keyword>
<dbReference type="RefSeq" id="XP_033461995.1">
    <property type="nucleotide sequence ID" value="XM_033599176.1"/>
</dbReference>
<accession>A0A6J3MBF5</accession>
<evidence type="ECO:0000313" key="4">
    <source>
        <dbReference type="RefSeq" id="XP_033461995.1"/>
    </source>
</evidence>
<feature type="compositionally biased region" description="Basic and acidic residues" evidence="2">
    <location>
        <begin position="102"/>
        <end position="125"/>
    </location>
</feature>
<dbReference type="Proteomes" id="UP000504637">
    <property type="component" value="Unplaced"/>
</dbReference>
<dbReference type="GeneID" id="54356975"/>
<feature type="compositionally biased region" description="Polar residues" evidence="2">
    <location>
        <begin position="90"/>
        <end position="101"/>
    </location>
</feature>
<keyword evidence="3" id="KW-1185">Reference proteome</keyword>
<evidence type="ECO:0000256" key="2">
    <source>
        <dbReference type="SAM" id="MobiDB-lite"/>
    </source>
</evidence>
<proteinExistence type="predicted"/>